<sequence>MQVVRDLDNELNQAKDRVVENITYVANKAKDAVDKLKDLATNIDSKSTPAQRLDLNGDKLLAEIGITRKSWTAPVMAVGGRVSGSNIVNVSAAVMAPDWTAPVVESRLRSFLLSVSSNNVSATAFGSSYLSNFGAAYPLQPRSAAVYATTVAADTAEQQLPLSPPLKLSPLVASPPPTP</sequence>
<organism evidence="1 2">
    <name type="scientific">Chlamydomonas incerta</name>
    <dbReference type="NCBI Taxonomy" id="51695"/>
    <lineage>
        <taxon>Eukaryota</taxon>
        <taxon>Viridiplantae</taxon>
        <taxon>Chlorophyta</taxon>
        <taxon>core chlorophytes</taxon>
        <taxon>Chlorophyceae</taxon>
        <taxon>CS clade</taxon>
        <taxon>Chlamydomonadales</taxon>
        <taxon>Chlamydomonadaceae</taxon>
        <taxon>Chlamydomonas</taxon>
    </lineage>
</organism>
<comment type="caution">
    <text evidence="1">The sequence shown here is derived from an EMBL/GenBank/DDBJ whole genome shotgun (WGS) entry which is preliminary data.</text>
</comment>
<dbReference type="AlphaFoldDB" id="A0A835SH85"/>
<evidence type="ECO:0000313" key="1">
    <source>
        <dbReference type="EMBL" id="KAG2427177.1"/>
    </source>
</evidence>
<reference evidence="1" key="1">
    <citation type="journal article" date="2020" name="bioRxiv">
        <title>Comparative genomics of Chlamydomonas.</title>
        <authorList>
            <person name="Craig R.J."/>
            <person name="Hasan A.R."/>
            <person name="Ness R.W."/>
            <person name="Keightley P.D."/>
        </authorList>
    </citation>
    <scope>NUCLEOTIDE SEQUENCE</scope>
    <source>
        <strain evidence="1">SAG 7.73</strain>
    </source>
</reference>
<proteinExistence type="predicted"/>
<evidence type="ECO:0000313" key="2">
    <source>
        <dbReference type="Proteomes" id="UP000650467"/>
    </source>
</evidence>
<dbReference type="EMBL" id="JAEHOC010000042">
    <property type="protein sequence ID" value="KAG2427177.1"/>
    <property type="molecule type" value="Genomic_DNA"/>
</dbReference>
<accession>A0A835SH85</accession>
<keyword evidence="2" id="KW-1185">Reference proteome</keyword>
<dbReference type="Proteomes" id="UP000650467">
    <property type="component" value="Unassembled WGS sequence"/>
</dbReference>
<protein>
    <submittedName>
        <fullName evidence="1">Uncharacterized protein</fullName>
    </submittedName>
</protein>
<name>A0A835SH85_CHLIN</name>
<gene>
    <name evidence="1" type="ORF">HXX76_010896</name>
</gene>